<dbReference type="InterPro" id="IPR007372">
    <property type="entry name" value="Lipid/polyisoprenoid-bd_YceI"/>
</dbReference>
<keyword evidence="4" id="KW-1185">Reference proteome</keyword>
<dbReference type="Pfam" id="PF04264">
    <property type="entry name" value="YceI"/>
    <property type="match status" value="1"/>
</dbReference>
<dbReference type="InterPro" id="IPR036761">
    <property type="entry name" value="TTHA0802/YceI-like_sf"/>
</dbReference>
<dbReference type="Proteomes" id="UP000076830">
    <property type="component" value="Chromosome"/>
</dbReference>
<organism evidence="3 4">
    <name type="scientific">Dokdonella koreensis DS-123</name>
    <dbReference type="NCBI Taxonomy" id="1300342"/>
    <lineage>
        <taxon>Bacteria</taxon>
        <taxon>Pseudomonadati</taxon>
        <taxon>Pseudomonadota</taxon>
        <taxon>Gammaproteobacteria</taxon>
        <taxon>Lysobacterales</taxon>
        <taxon>Rhodanobacteraceae</taxon>
        <taxon>Dokdonella</taxon>
    </lineage>
</organism>
<sequence length="191" mass="20705">MRLAAVLAVLLALAAPGLHAEVLALDSTRSQAGFGIGVLLLFDVVGRFVKVDGFVEIDRQTQEAVVDARIAADSVRIDGGSREDWARSAEFFDAERYPEIRFRSDAFPLSRLSEGGDLAGKLTLRGITRAASFELLPATCARPARDCPVRAKGVIRRSMFGMRTRRATLSDKVILELSIYAMPSETGLAPP</sequence>
<protein>
    <submittedName>
        <fullName evidence="3">YceI family protein</fullName>
    </submittedName>
</protein>
<dbReference type="AlphaFoldDB" id="A0A167G584"/>
<evidence type="ECO:0000256" key="1">
    <source>
        <dbReference type="SAM" id="SignalP"/>
    </source>
</evidence>
<feature type="domain" description="Lipid/polyisoprenoid-binding YceI-like" evidence="2">
    <location>
        <begin position="22"/>
        <end position="182"/>
    </location>
</feature>
<dbReference type="Gene3D" id="2.40.128.110">
    <property type="entry name" value="Lipid/polyisoprenoid-binding, YceI-like"/>
    <property type="match status" value="1"/>
</dbReference>
<dbReference type="OrthoDB" id="5966233at2"/>
<accession>A0A167G584</accession>
<dbReference type="EMBL" id="CP015249">
    <property type="protein sequence ID" value="ANB16171.1"/>
    <property type="molecule type" value="Genomic_DNA"/>
</dbReference>
<dbReference type="SUPFAM" id="SSF101874">
    <property type="entry name" value="YceI-like"/>
    <property type="match status" value="1"/>
</dbReference>
<gene>
    <name evidence="3" type="ORF">I596_131</name>
</gene>
<dbReference type="PANTHER" id="PTHR34406:SF1">
    <property type="entry name" value="PROTEIN YCEI"/>
    <property type="match status" value="1"/>
</dbReference>
<proteinExistence type="predicted"/>
<name>A0A167G584_9GAMM</name>
<evidence type="ECO:0000259" key="2">
    <source>
        <dbReference type="SMART" id="SM00867"/>
    </source>
</evidence>
<feature type="signal peptide" evidence="1">
    <location>
        <begin position="1"/>
        <end position="20"/>
    </location>
</feature>
<reference evidence="3 4" key="1">
    <citation type="submission" date="2016-04" db="EMBL/GenBank/DDBJ databases">
        <title>Complete genome sequence of Dokdonella koreensis DS-123T.</title>
        <authorList>
            <person name="Kim J.F."/>
            <person name="Lee H."/>
            <person name="Kwak M.-J."/>
        </authorList>
    </citation>
    <scope>NUCLEOTIDE SEQUENCE [LARGE SCALE GENOMIC DNA]</scope>
    <source>
        <strain evidence="3 4">DS-123</strain>
    </source>
</reference>
<dbReference type="RefSeq" id="WP_067642709.1">
    <property type="nucleotide sequence ID" value="NZ_CP015249.1"/>
</dbReference>
<feature type="chain" id="PRO_5007886609" evidence="1">
    <location>
        <begin position="21"/>
        <end position="191"/>
    </location>
</feature>
<dbReference type="STRING" id="1300342.I596_131"/>
<keyword evidence="1" id="KW-0732">Signal</keyword>
<dbReference type="KEGG" id="dko:I596_131"/>
<evidence type="ECO:0000313" key="3">
    <source>
        <dbReference type="EMBL" id="ANB16171.1"/>
    </source>
</evidence>
<dbReference type="SMART" id="SM00867">
    <property type="entry name" value="YceI"/>
    <property type="match status" value="1"/>
</dbReference>
<evidence type="ECO:0000313" key="4">
    <source>
        <dbReference type="Proteomes" id="UP000076830"/>
    </source>
</evidence>
<dbReference type="PANTHER" id="PTHR34406">
    <property type="entry name" value="PROTEIN YCEI"/>
    <property type="match status" value="1"/>
</dbReference>